<gene>
    <name evidence="1" type="ORF">MSZNOR_2018</name>
</gene>
<dbReference type="Proteomes" id="UP001162030">
    <property type="component" value="Chromosome"/>
</dbReference>
<evidence type="ECO:0000313" key="1">
    <source>
        <dbReference type="EMBL" id="CAI8824101.1"/>
    </source>
</evidence>
<evidence type="ECO:0000313" key="2">
    <source>
        <dbReference type="Proteomes" id="UP001162030"/>
    </source>
</evidence>
<reference evidence="1 2" key="1">
    <citation type="submission" date="2023-03" db="EMBL/GenBank/DDBJ databases">
        <authorList>
            <person name="Pearce D."/>
        </authorList>
    </citation>
    <scope>NUCLEOTIDE SEQUENCE [LARGE SCALE GENOMIC DNA]</scope>
    <source>
        <strain evidence="1">Msz</strain>
    </source>
</reference>
<dbReference type="EMBL" id="OX458333">
    <property type="protein sequence ID" value="CAI8824101.1"/>
    <property type="molecule type" value="Genomic_DNA"/>
</dbReference>
<name>A0ABM9I173_9GAMM</name>
<protein>
    <submittedName>
        <fullName evidence="1">Uncharacterized protein</fullName>
    </submittedName>
</protein>
<organism evidence="1 2">
    <name type="scientific">Methylocaldum szegediense</name>
    <dbReference type="NCBI Taxonomy" id="73780"/>
    <lineage>
        <taxon>Bacteria</taxon>
        <taxon>Pseudomonadati</taxon>
        <taxon>Pseudomonadota</taxon>
        <taxon>Gammaproteobacteria</taxon>
        <taxon>Methylococcales</taxon>
        <taxon>Methylococcaceae</taxon>
        <taxon>Methylocaldum</taxon>
    </lineage>
</organism>
<accession>A0ABM9I173</accession>
<sequence length="126" mass="13633">MLGLLTVSIHSRLLSRELPSGVDYARMVEDGFNPLPVIKPGVTSEKLPLIAAHISFNPLPVIKPGVTGSQRHKRHALPCFNPLPVIKPGVTSALASGAKGRTFESSRARQISAKTPCVTRVYKNNR</sequence>
<proteinExistence type="predicted"/>
<keyword evidence="2" id="KW-1185">Reference proteome</keyword>